<evidence type="ECO:0000256" key="2">
    <source>
        <dbReference type="ARBA" id="ARBA00022603"/>
    </source>
</evidence>
<feature type="compositionally biased region" description="Polar residues" evidence="10">
    <location>
        <begin position="1"/>
        <end position="23"/>
    </location>
</feature>
<organism evidence="11 12">
    <name type="scientific">Aulographum hederae CBS 113979</name>
    <dbReference type="NCBI Taxonomy" id="1176131"/>
    <lineage>
        <taxon>Eukaryota</taxon>
        <taxon>Fungi</taxon>
        <taxon>Dikarya</taxon>
        <taxon>Ascomycota</taxon>
        <taxon>Pezizomycotina</taxon>
        <taxon>Dothideomycetes</taxon>
        <taxon>Pleosporomycetidae</taxon>
        <taxon>Aulographales</taxon>
        <taxon>Aulographaceae</taxon>
    </lineage>
</organism>
<accession>A0A6G1GRW4</accession>
<evidence type="ECO:0000256" key="3">
    <source>
        <dbReference type="ARBA" id="ARBA00022679"/>
    </source>
</evidence>
<dbReference type="EMBL" id="ML977173">
    <property type="protein sequence ID" value="KAF1983675.1"/>
    <property type="molecule type" value="Genomic_DNA"/>
</dbReference>
<dbReference type="Gene3D" id="3.30.56.70">
    <property type="entry name" value="N2,N2-dimethylguanosine tRNA methyltransferase, C-terminal domain"/>
    <property type="match status" value="1"/>
</dbReference>
<dbReference type="GO" id="GO:0005634">
    <property type="term" value="C:nucleus"/>
    <property type="evidence" value="ECO:0007669"/>
    <property type="project" value="TreeGrafter"/>
</dbReference>
<proteinExistence type="inferred from homology"/>
<dbReference type="PANTHER" id="PTHR10631:SF3">
    <property type="entry name" value="TRNA (GUANINE(26)-N(2))-DIMETHYLTRANSFERASE"/>
    <property type="match status" value="1"/>
</dbReference>
<dbReference type="EC" id="2.1.1.216" evidence="7 9"/>
<dbReference type="GO" id="GO:0002940">
    <property type="term" value="P:tRNA N2-guanine methylation"/>
    <property type="evidence" value="ECO:0007669"/>
    <property type="project" value="TreeGrafter"/>
</dbReference>
<dbReference type="GO" id="GO:0160104">
    <property type="term" value="F:tRNA (guanine(26)-N2)-dimethyltransferase activity"/>
    <property type="evidence" value="ECO:0007669"/>
    <property type="project" value="UniProtKB-UniRule"/>
</dbReference>
<evidence type="ECO:0000313" key="12">
    <source>
        <dbReference type="Proteomes" id="UP000800041"/>
    </source>
</evidence>
<feature type="compositionally biased region" description="Basic and acidic residues" evidence="10">
    <location>
        <begin position="114"/>
        <end position="126"/>
    </location>
</feature>
<keyword evidence="3 9" id="KW-0808">Transferase</keyword>
<feature type="region of interest" description="Disordered" evidence="10">
    <location>
        <begin position="1"/>
        <end position="40"/>
    </location>
</feature>
<feature type="compositionally biased region" description="Basic residues" evidence="10">
    <location>
        <begin position="127"/>
        <end position="137"/>
    </location>
</feature>
<evidence type="ECO:0000256" key="6">
    <source>
        <dbReference type="ARBA" id="ARBA00022884"/>
    </source>
</evidence>
<reference evidence="11" key="1">
    <citation type="journal article" date="2020" name="Stud. Mycol.">
        <title>101 Dothideomycetes genomes: a test case for predicting lifestyles and emergence of pathogens.</title>
        <authorList>
            <person name="Haridas S."/>
            <person name="Albert R."/>
            <person name="Binder M."/>
            <person name="Bloem J."/>
            <person name="Labutti K."/>
            <person name="Salamov A."/>
            <person name="Andreopoulos B."/>
            <person name="Baker S."/>
            <person name="Barry K."/>
            <person name="Bills G."/>
            <person name="Bluhm B."/>
            <person name="Cannon C."/>
            <person name="Castanera R."/>
            <person name="Culley D."/>
            <person name="Daum C."/>
            <person name="Ezra D."/>
            <person name="Gonzalez J."/>
            <person name="Henrissat B."/>
            <person name="Kuo A."/>
            <person name="Liang C."/>
            <person name="Lipzen A."/>
            <person name="Lutzoni F."/>
            <person name="Magnuson J."/>
            <person name="Mondo S."/>
            <person name="Nolan M."/>
            <person name="Ohm R."/>
            <person name="Pangilinan J."/>
            <person name="Park H.-J."/>
            <person name="Ramirez L."/>
            <person name="Alfaro M."/>
            <person name="Sun H."/>
            <person name="Tritt A."/>
            <person name="Yoshinaga Y."/>
            <person name="Zwiers L.-H."/>
            <person name="Turgeon B."/>
            <person name="Goodwin S."/>
            <person name="Spatafora J."/>
            <person name="Crous P."/>
            <person name="Grigoriev I."/>
        </authorList>
    </citation>
    <scope>NUCLEOTIDE SEQUENCE</scope>
    <source>
        <strain evidence="11">CBS 113979</strain>
    </source>
</reference>
<evidence type="ECO:0000256" key="4">
    <source>
        <dbReference type="ARBA" id="ARBA00022691"/>
    </source>
</evidence>
<dbReference type="Gene3D" id="3.40.50.150">
    <property type="entry name" value="Vaccinia Virus protein VP39"/>
    <property type="match status" value="1"/>
</dbReference>
<dbReference type="PROSITE" id="PS51626">
    <property type="entry name" value="SAM_MT_TRM1"/>
    <property type="match status" value="1"/>
</dbReference>
<keyword evidence="12" id="KW-1185">Reference proteome</keyword>
<dbReference type="InterPro" id="IPR029063">
    <property type="entry name" value="SAM-dependent_MTases_sf"/>
</dbReference>
<dbReference type="GO" id="GO:0000049">
    <property type="term" value="F:tRNA binding"/>
    <property type="evidence" value="ECO:0007669"/>
    <property type="project" value="UniProtKB-UniRule"/>
</dbReference>
<dbReference type="PANTHER" id="PTHR10631">
    <property type="entry name" value="N 2 ,N 2 -DIMETHYLGUANOSINE TRNA METHYLTRANSFERASE"/>
    <property type="match status" value="1"/>
</dbReference>
<sequence length="644" mass="70887">MAAAVSSSSSNPGEDAASPSSADNGLPQAFSLDSEPRAGQIVKDGEEDFLTVQEGLAYILVPPNAPKAADPKDIASGKAQSQTVFYNEIMQYNRDLSVLAIRAFGEDLVEMKRARRERERKNEKSKQQKRIQRKRKAGAGNGTAEAELNTTSESVKGKPEEPAIEVREAQPERWLPSFTILDALSATGLRALRYCHELPFVTSVTANDMSPKATKDIARNIKHNRLTDKIKAVTGDARAHMYSLTGPEFPGSQKGKYDVIDLDPYGTAAPFLDASLQALNDGGLLCVTCTDTAVTSSIGYPEKTFSLYGGLPFKGFPCHEGGLRLLLNAISTSAGRYGIAVEPLLSLSIDYYMRVFVRIRKSPADVKFLAGKTMVVYNCDSGCGAWQTQYLARHTLQEGKKGSQFFKHTFAQAPSASPLCEHCGFKTHLAGPMYGGPIHNPAFVQKVLDLLTSLDKKTYPTMDRLEGMLQTALDETELYEPAPPEKQSKDDSTTSKAGYSKNNFVQLDHHPFYFSPSIVAKVVHCSAPSEAQIRGALRHAGFVATRSHAVRGSIKTNAPWKAIWHIMREWVRQKAPIKEGAVKEGMKGWKIMQKMSADEQDEASPKFEVVFDEQLGRDFDAGGKKLRRYQLNPRENWGPMARAK</sequence>
<dbReference type="InterPro" id="IPR042296">
    <property type="entry name" value="tRNA_met_Trm1_C"/>
</dbReference>
<dbReference type="InterPro" id="IPR002905">
    <property type="entry name" value="Trm1"/>
</dbReference>
<evidence type="ECO:0000313" key="11">
    <source>
        <dbReference type="EMBL" id="KAF1983675.1"/>
    </source>
</evidence>
<evidence type="ECO:0000256" key="9">
    <source>
        <dbReference type="PROSITE-ProRule" id="PRU00958"/>
    </source>
</evidence>
<dbReference type="Proteomes" id="UP000800041">
    <property type="component" value="Unassembled WGS sequence"/>
</dbReference>
<comment type="similarity">
    <text evidence="9">Belongs to the class I-like SAM-binding methyltransferase superfamily. Trm1 family.</text>
</comment>
<keyword evidence="6 9" id="KW-0694">RNA-binding</keyword>
<protein>
    <recommendedName>
        <fullName evidence="7 9">tRNA (guanine(26)-N(2))-dimethyltransferase</fullName>
        <ecNumber evidence="7 9">2.1.1.216</ecNumber>
    </recommendedName>
</protein>
<dbReference type="OrthoDB" id="6349953at2759"/>
<dbReference type="AlphaFoldDB" id="A0A6G1GRW4"/>
<feature type="compositionally biased region" description="Basic and acidic residues" evidence="10">
    <location>
        <begin position="155"/>
        <end position="169"/>
    </location>
</feature>
<evidence type="ECO:0000256" key="8">
    <source>
        <dbReference type="ARBA" id="ARBA00051897"/>
    </source>
</evidence>
<evidence type="ECO:0000256" key="5">
    <source>
        <dbReference type="ARBA" id="ARBA00022694"/>
    </source>
</evidence>
<gene>
    <name evidence="11" type="ORF">K402DRAFT_337987</name>
</gene>
<keyword evidence="1 9" id="KW-0820">tRNA-binding</keyword>
<feature type="region of interest" description="Disordered" evidence="10">
    <location>
        <begin position="114"/>
        <end position="169"/>
    </location>
</feature>
<evidence type="ECO:0000256" key="10">
    <source>
        <dbReference type="SAM" id="MobiDB-lite"/>
    </source>
</evidence>
<keyword evidence="2 9" id="KW-0489">Methyltransferase</keyword>
<keyword evidence="5 9" id="KW-0819">tRNA processing</keyword>
<comment type="catalytic activity">
    <reaction evidence="8 9">
        <text>guanosine(26) in tRNA + 2 S-adenosyl-L-methionine = N(2)-dimethylguanosine(26) in tRNA + 2 S-adenosyl-L-homocysteine + 2 H(+)</text>
        <dbReference type="Rhea" id="RHEA:43140"/>
        <dbReference type="Rhea" id="RHEA-COMP:10359"/>
        <dbReference type="Rhea" id="RHEA-COMP:10360"/>
        <dbReference type="ChEBI" id="CHEBI:15378"/>
        <dbReference type="ChEBI" id="CHEBI:57856"/>
        <dbReference type="ChEBI" id="CHEBI:59789"/>
        <dbReference type="ChEBI" id="CHEBI:74269"/>
        <dbReference type="ChEBI" id="CHEBI:74513"/>
        <dbReference type="EC" id="2.1.1.216"/>
    </reaction>
</comment>
<dbReference type="Pfam" id="PF02005">
    <property type="entry name" value="TRM"/>
    <property type="match status" value="2"/>
</dbReference>
<evidence type="ECO:0000256" key="1">
    <source>
        <dbReference type="ARBA" id="ARBA00022555"/>
    </source>
</evidence>
<dbReference type="SUPFAM" id="SSF53335">
    <property type="entry name" value="S-adenosyl-L-methionine-dependent methyltransferases"/>
    <property type="match status" value="1"/>
</dbReference>
<dbReference type="NCBIfam" id="TIGR00308">
    <property type="entry name" value="TRM1"/>
    <property type="match status" value="1"/>
</dbReference>
<dbReference type="FunFam" id="3.30.56.70:FF:000001">
    <property type="entry name" value="tRNA (guanine(26)-N(2))-dimethyltransferase"/>
    <property type="match status" value="1"/>
</dbReference>
<name>A0A6G1GRW4_9PEZI</name>
<evidence type="ECO:0000256" key="7">
    <source>
        <dbReference type="ARBA" id="ARBA00039099"/>
    </source>
</evidence>
<keyword evidence="4 9" id="KW-0949">S-adenosyl-L-methionine</keyword>